<dbReference type="Proteomes" id="UP001293254">
    <property type="component" value="Unassembled WGS sequence"/>
</dbReference>
<keyword evidence="3" id="KW-1185">Reference proteome</keyword>
<comment type="caution">
    <text evidence="2">The sequence shown here is derived from an EMBL/GenBank/DDBJ whole genome shotgun (WGS) entry which is preliminary data.</text>
</comment>
<dbReference type="AlphaFoldDB" id="A0AAE1Y618"/>
<gene>
    <name evidence="2" type="ORF">Salat_1590800</name>
</gene>
<feature type="compositionally biased region" description="Basic and acidic residues" evidence="1">
    <location>
        <begin position="41"/>
        <end position="53"/>
    </location>
</feature>
<organism evidence="2 3">
    <name type="scientific">Sesamum alatum</name>
    <dbReference type="NCBI Taxonomy" id="300844"/>
    <lineage>
        <taxon>Eukaryota</taxon>
        <taxon>Viridiplantae</taxon>
        <taxon>Streptophyta</taxon>
        <taxon>Embryophyta</taxon>
        <taxon>Tracheophyta</taxon>
        <taxon>Spermatophyta</taxon>
        <taxon>Magnoliopsida</taxon>
        <taxon>eudicotyledons</taxon>
        <taxon>Gunneridae</taxon>
        <taxon>Pentapetalae</taxon>
        <taxon>asterids</taxon>
        <taxon>lamiids</taxon>
        <taxon>Lamiales</taxon>
        <taxon>Pedaliaceae</taxon>
        <taxon>Sesamum</taxon>
    </lineage>
</organism>
<evidence type="ECO:0000313" key="3">
    <source>
        <dbReference type="Proteomes" id="UP001293254"/>
    </source>
</evidence>
<accession>A0AAE1Y618</accession>
<reference evidence="2" key="1">
    <citation type="submission" date="2020-06" db="EMBL/GenBank/DDBJ databases">
        <authorList>
            <person name="Li T."/>
            <person name="Hu X."/>
            <person name="Zhang T."/>
            <person name="Song X."/>
            <person name="Zhang H."/>
            <person name="Dai N."/>
            <person name="Sheng W."/>
            <person name="Hou X."/>
            <person name="Wei L."/>
        </authorList>
    </citation>
    <scope>NUCLEOTIDE SEQUENCE</scope>
    <source>
        <strain evidence="2">3651</strain>
        <tissue evidence="2">Leaf</tissue>
    </source>
</reference>
<feature type="region of interest" description="Disordered" evidence="1">
    <location>
        <begin position="1"/>
        <end position="84"/>
    </location>
</feature>
<protein>
    <submittedName>
        <fullName evidence="2">Uncharacterized protein</fullName>
    </submittedName>
</protein>
<proteinExistence type="predicted"/>
<name>A0AAE1Y618_9LAMI</name>
<dbReference type="EMBL" id="JACGWO010000006">
    <property type="protein sequence ID" value="KAK4423974.1"/>
    <property type="molecule type" value="Genomic_DNA"/>
</dbReference>
<feature type="compositionally biased region" description="Pro residues" evidence="1">
    <location>
        <begin position="14"/>
        <end position="29"/>
    </location>
</feature>
<reference evidence="2" key="2">
    <citation type="journal article" date="2024" name="Plant">
        <title>Genomic evolution and insights into agronomic trait innovations of Sesamum species.</title>
        <authorList>
            <person name="Miao H."/>
            <person name="Wang L."/>
            <person name="Qu L."/>
            <person name="Liu H."/>
            <person name="Sun Y."/>
            <person name="Le M."/>
            <person name="Wang Q."/>
            <person name="Wei S."/>
            <person name="Zheng Y."/>
            <person name="Lin W."/>
            <person name="Duan Y."/>
            <person name="Cao H."/>
            <person name="Xiong S."/>
            <person name="Wang X."/>
            <person name="Wei L."/>
            <person name="Li C."/>
            <person name="Ma Q."/>
            <person name="Ju M."/>
            <person name="Zhao R."/>
            <person name="Li G."/>
            <person name="Mu C."/>
            <person name="Tian Q."/>
            <person name="Mei H."/>
            <person name="Zhang T."/>
            <person name="Gao T."/>
            <person name="Zhang H."/>
        </authorList>
    </citation>
    <scope>NUCLEOTIDE SEQUENCE</scope>
    <source>
        <strain evidence="2">3651</strain>
    </source>
</reference>
<evidence type="ECO:0000256" key="1">
    <source>
        <dbReference type="SAM" id="MobiDB-lite"/>
    </source>
</evidence>
<evidence type="ECO:0000313" key="2">
    <source>
        <dbReference type="EMBL" id="KAK4423974.1"/>
    </source>
</evidence>
<sequence>MHSSKFSHFSPQLDLPPPPLPADSPQPPPSRRRRRAATGRSPEKSQARDRSRAPPESTAVRRSTAPSSACLHRSSTRRQSRSEVTIFAIKSPRKSPFLLSNIPTSSRRVAGHHWYHLHPCLRSHLSPRSISGSVHTPDWAFKSPVASLRQRFAATGTN</sequence>